<accession>A0A6G0T1G6</accession>
<evidence type="ECO:0000256" key="1">
    <source>
        <dbReference type="ARBA" id="ARBA00004308"/>
    </source>
</evidence>
<organism evidence="8 9">
    <name type="scientific">Aphis glycines</name>
    <name type="common">Soybean aphid</name>
    <dbReference type="NCBI Taxonomy" id="307491"/>
    <lineage>
        <taxon>Eukaryota</taxon>
        <taxon>Metazoa</taxon>
        <taxon>Ecdysozoa</taxon>
        <taxon>Arthropoda</taxon>
        <taxon>Hexapoda</taxon>
        <taxon>Insecta</taxon>
        <taxon>Pterygota</taxon>
        <taxon>Neoptera</taxon>
        <taxon>Paraneoptera</taxon>
        <taxon>Hemiptera</taxon>
        <taxon>Sternorrhyncha</taxon>
        <taxon>Aphidomorpha</taxon>
        <taxon>Aphidoidea</taxon>
        <taxon>Aphididae</taxon>
        <taxon>Aphidini</taxon>
        <taxon>Aphis</taxon>
        <taxon>Aphis</taxon>
    </lineage>
</organism>
<dbReference type="InterPro" id="IPR012919">
    <property type="entry name" value="SUN_dom"/>
</dbReference>
<dbReference type="InterPro" id="IPR045120">
    <property type="entry name" value="Suco/Slp1-like"/>
</dbReference>
<sequence>KIVRFRNPFSVDCYVVPGFDRTTLPADHIGKSGHRLLSATEILLKVAFRCCLQSVSDYLHTLLCASRALASESGTTPTILAENENISISDFNSLDYDNTSTIFIHKNIDKSASQKTFNYKHRWKSILNVLDTCNKEIIFHEIQSNLETDKRIVSEIEENLMTNNFNSSSEFITKDNLAEEYITIKTHMVDDEFKESKLQSAGVSVSVRNATVNEDIPSFREWTKKQLEEAEKQPATNETKYNHNKKILKKNYASPECGAKVVSTNPEAKYPHLLLTRPSDEYLLNLCKSTTWFVVELCEAIQVKKIELANFELFSSTPKEFSVYVASRLNARVWTPIANLVAEDVRILQGFILNTTDENEFNKYIKVEIHSHYGKEHYCPISVFNAYGLSEIEVLERSDENGLEINIAENEDADDFDALNEEIQNNQNKSMDSKNTLLDSARVAVMSIVKIAADVLDIRQKNTNNFSNYTSNDNIDNITVEVQFSKCITPGYIMVCHGCNDTFYKKMFDTISCEADHLTEMYQNKYIHNTIMNSDACVEFGLDFLTIKKKSQRNISLISDRRKNFILSIFSRVKIAALCNTLAIVHKKIVLNKAKRVYISENLIINLQTSIPDENGSTTNNSFIKPQQSKNDSSYSETINDHKSTVTSYIEPIISQILPTKAFLSSDEDPGSSNKYYVKESETVISENATLSSSLHTELNSTNEVPTPSSTQFETSYIVEKPIDSEFQNNIDTNITNEGVLVEPPSDTFDSFFKDFEVEEHDNDKCNPTTAESSIHHTVQPSVQSQNTKQSLFIRLANRIKDLERNMSLSGEYLQELSTRYKKQVDDMQRTILELTEENRIKREQDLKIYGEIKFLSDQVASLQNSLHCLKTETENLNLFSVIVPESNPLKIGIICLLILTYILLRMTGFIGKKNQELEWKNSNTGSGARRQSTNDILSNIKEKHRRPSEEALFSSGTTHQDLLIRNNNGENIKNEKKRRKKRKELILKSKSNAINLEAGGIDGNIKLKSTSSLSQSNRRASSSDLTTCNGSTHDFIKTALSVRNKRMSGPLQHTLSVLDSNKNKNSTETKSKSIKTFLKKIF</sequence>
<reference evidence="8 9" key="1">
    <citation type="submission" date="2019-08" db="EMBL/GenBank/DDBJ databases">
        <title>The genome of the soybean aphid Biotype 1, its phylome, world population structure and adaptation to the North American continent.</title>
        <authorList>
            <person name="Giordano R."/>
            <person name="Donthu R.K."/>
            <person name="Hernandez A.G."/>
            <person name="Wright C.L."/>
            <person name="Zimin A.V."/>
        </authorList>
    </citation>
    <scope>NUCLEOTIDE SEQUENCE [LARGE SCALE GENOMIC DNA]</scope>
    <source>
        <tissue evidence="8">Whole aphids</tissue>
    </source>
</reference>
<evidence type="ECO:0000256" key="4">
    <source>
        <dbReference type="ARBA" id="ARBA00023136"/>
    </source>
</evidence>
<dbReference type="PANTHER" id="PTHR12953">
    <property type="entry name" value="MEMBRANE PROTEIN CH1 RELATED"/>
    <property type="match status" value="1"/>
</dbReference>
<name>A0A6G0T1G6_APHGL</name>
<evidence type="ECO:0000256" key="5">
    <source>
        <dbReference type="SAM" id="Coils"/>
    </source>
</evidence>
<dbReference type="Proteomes" id="UP000475862">
    <property type="component" value="Unassembled WGS sequence"/>
</dbReference>
<feature type="region of interest" description="Disordered" evidence="6">
    <location>
        <begin position="616"/>
        <end position="638"/>
    </location>
</feature>
<evidence type="ECO:0000256" key="3">
    <source>
        <dbReference type="ARBA" id="ARBA00022989"/>
    </source>
</evidence>
<dbReference type="GO" id="GO:0034975">
    <property type="term" value="P:protein folding in endoplasmic reticulum"/>
    <property type="evidence" value="ECO:0007669"/>
    <property type="project" value="TreeGrafter"/>
</dbReference>
<dbReference type="OrthoDB" id="266334at2759"/>
<dbReference type="GO" id="GO:0012505">
    <property type="term" value="C:endomembrane system"/>
    <property type="evidence" value="ECO:0007669"/>
    <property type="project" value="UniProtKB-SubCell"/>
</dbReference>
<evidence type="ECO:0000259" key="7">
    <source>
        <dbReference type="PROSITE" id="PS51469"/>
    </source>
</evidence>
<dbReference type="Pfam" id="PF07738">
    <property type="entry name" value="Sad1_UNC"/>
    <property type="match status" value="1"/>
</dbReference>
<comment type="subcellular location">
    <subcellularLocation>
        <location evidence="1">Endomembrane system</location>
    </subcellularLocation>
</comment>
<keyword evidence="2" id="KW-0812">Transmembrane</keyword>
<feature type="non-terminal residue" evidence="8">
    <location>
        <position position="1"/>
    </location>
</feature>
<evidence type="ECO:0000256" key="6">
    <source>
        <dbReference type="SAM" id="MobiDB-lite"/>
    </source>
</evidence>
<dbReference type="EMBL" id="VYZN01000073">
    <property type="protein sequence ID" value="KAE9524044.1"/>
    <property type="molecule type" value="Genomic_DNA"/>
</dbReference>
<gene>
    <name evidence="8" type="ORF">AGLY_015525</name>
</gene>
<keyword evidence="9" id="KW-1185">Reference proteome</keyword>
<dbReference type="GO" id="GO:0016020">
    <property type="term" value="C:membrane"/>
    <property type="evidence" value="ECO:0007669"/>
    <property type="project" value="InterPro"/>
</dbReference>
<dbReference type="AlphaFoldDB" id="A0A6G0T1G6"/>
<proteinExistence type="predicted"/>
<evidence type="ECO:0000313" key="9">
    <source>
        <dbReference type="Proteomes" id="UP000475862"/>
    </source>
</evidence>
<dbReference type="PANTHER" id="PTHR12953:SF0">
    <property type="entry name" value="SUN DOMAIN-CONTAINING OSSIFICATION FACTOR"/>
    <property type="match status" value="1"/>
</dbReference>
<evidence type="ECO:0000313" key="8">
    <source>
        <dbReference type="EMBL" id="KAE9524044.1"/>
    </source>
</evidence>
<protein>
    <recommendedName>
        <fullName evidence="7">SUN domain-containing protein</fullName>
    </recommendedName>
</protein>
<keyword evidence="3" id="KW-1133">Transmembrane helix</keyword>
<feature type="domain" description="SUN" evidence="7">
    <location>
        <begin position="229"/>
        <end position="391"/>
    </location>
</feature>
<evidence type="ECO:0000256" key="2">
    <source>
        <dbReference type="ARBA" id="ARBA00022692"/>
    </source>
</evidence>
<dbReference type="PROSITE" id="PS51469">
    <property type="entry name" value="SUN"/>
    <property type="match status" value="1"/>
</dbReference>
<feature type="coiled-coil region" evidence="5">
    <location>
        <begin position="818"/>
        <end position="873"/>
    </location>
</feature>
<comment type="caution">
    <text evidence="8">The sequence shown here is derived from an EMBL/GenBank/DDBJ whole genome shotgun (WGS) entry which is preliminary data.</text>
</comment>
<keyword evidence="5" id="KW-0175">Coiled coil</keyword>
<keyword evidence="4" id="KW-0472">Membrane</keyword>
<dbReference type="GO" id="GO:0005737">
    <property type="term" value="C:cytoplasm"/>
    <property type="evidence" value="ECO:0007669"/>
    <property type="project" value="TreeGrafter"/>
</dbReference>